<dbReference type="Gene3D" id="2.70.98.30">
    <property type="entry name" value="Golgi alpha-mannosidase II, domain 4"/>
    <property type="match status" value="1"/>
</dbReference>
<comment type="similarity">
    <text evidence="1">Belongs to the glycosyl hydrolase 38 family.</text>
</comment>
<evidence type="ECO:0000256" key="1">
    <source>
        <dbReference type="ARBA" id="ARBA00009792"/>
    </source>
</evidence>
<proteinExistence type="inferred from homology"/>
<dbReference type="Pfam" id="PF17677">
    <property type="entry name" value="Glyco_hydro38C2"/>
    <property type="match status" value="1"/>
</dbReference>
<name>A0A2S9QJL2_9HYPH</name>
<dbReference type="GO" id="GO:0046872">
    <property type="term" value="F:metal ion binding"/>
    <property type="evidence" value="ECO:0007669"/>
    <property type="project" value="UniProtKB-KW"/>
</dbReference>
<evidence type="ECO:0000259" key="5">
    <source>
        <dbReference type="SMART" id="SM00872"/>
    </source>
</evidence>
<dbReference type="OrthoDB" id="9772207at2"/>
<dbReference type="FunFam" id="2.70.98.30:FF:000010">
    <property type="entry name" value="Cytosolic alpha-mannosidase"/>
    <property type="match status" value="1"/>
</dbReference>
<dbReference type="CDD" id="cd10789">
    <property type="entry name" value="GH38N_AMII_ER_cytosolic"/>
    <property type="match status" value="1"/>
</dbReference>
<dbReference type="SUPFAM" id="SSF88713">
    <property type="entry name" value="Glycoside hydrolase/deacetylase"/>
    <property type="match status" value="1"/>
</dbReference>
<dbReference type="Proteomes" id="UP000237682">
    <property type="component" value="Unassembled WGS sequence"/>
</dbReference>
<keyword evidence="3" id="KW-0378">Hydrolase</keyword>
<sequence>MSLTIQQRIDRLNVRVLELGFWREREKVAIDGWTFNGEPIALGADWPRREGVVHFAAKAEVPPSWPLEETRLILDLGGESLVTLKGEAGQKSYGHDPYHQEYPVTERHFSIETDSVARLPFGEPVPEPRLVAARLARIEPSVHRLRLLLKQVAEVARLLGEHEVVPHLVGAAERSFAALDWPSATSDYVARMGDYTQQRSIWQLPALKSNPDGLRQDHRASVAAAHDALVAELRALKARFPQQGKLGITGHAHIDLAWLWPYDETRRKARRTFHTALRLMEQFPSFVFNQSTAAYYAQIEEDDPALFADIAAAVQKGQWETIGGMWVEPDTNMPTGESFVRQILYGQRYFQHQFGVRHRVCWLPDCFGFSPALPQLLRQGGMDSFFTIKVNWSETNRFPHDLFFWEGLDGSRVIAHTFDNPLHGYNGSTEPAAIIPTWKNFRRKDIHDESLLAVGYGDGGGGTTPEMLERQAQLADFPAVPALSPVRVEDFYARIHDNVPAEKIPVWSGEIYLELHRATLTTQSHTKRLHRHAERALITAETVASLAALLGGPLPDSLEPAWRKVLKNEFHDILPGSGIREIYEDAERELGEALATGREAQKAGLAAVAAQLPKGGSAEVLVAVNPDLHARPIRCEIDGAPFAPEGTVPALGIAVLDRAGLAPAEGLAVSKASLENRFVRAVLNGDGTLASLYDKRAGREALAGRGNQLWAYAMDKPRNWDAWDIEDDYAANGQELTAVEAIEVVETGPHRVAVRIVRRFRDSTITQTLRLWANSPRLEIRTDLDWHDRRVLLRTLTPVAVRSDYATFECAFGAVSRSTRDNTSWESAQYEVPAHRFADLSEPGFGVAILNDAKYGHSVKGNVLGLSLVRAPIYPDPLADEGEQSFTYALLPHAGSWYEGGVREEALDLNQPVLALAATGLLPGSHQPLAIEGIAAGLGGLKRAEEGGGLVLRVYEPAGARGSLTIKPATGWRLGETVNILEEPVSRADGPDLKPFEVRSWMLRKG</sequence>
<dbReference type="SUPFAM" id="SSF88688">
    <property type="entry name" value="Families 57/38 glycoside transferase middle domain"/>
    <property type="match status" value="1"/>
</dbReference>
<keyword evidence="4" id="KW-0326">Glycosidase</keyword>
<evidence type="ECO:0000313" key="7">
    <source>
        <dbReference type="Proteomes" id="UP000237682"/>
    </source>
</evidence>
<keyword evidence="7" id="KW-1185">Reference proteome</keyword>
<accession>A0A2S9QJL2</accession>
<protein>
    <submittedName>
        <fullName evidence="6">Alpha-mannosidase</fullName>
    </submittedName>
</protein>
<dbReference type="AlphaFoldDB" id="A0A2S9QJL2"/>
<feature type="domain" description="Glycoside hydrolase family 38 central" evidence="5">
    <location>
        <begin position="514"/>
        <end position="590"/>
    </location>
</feature>
<evidence type="ECO:0000256" key="3">
    <source>
        <dbReference type="ARBA" id="ARBA00022801"/>
    </source>
</evidence>
<dbReference type="GO" id="GO:0030246">
    <property type="term" value="F:carbohydrate binding"/>
    <property type="evidence" value="ECO:0007669"/>
    <property type="project" value="InterPro"/>
</dbReference>
<dbReference type="GO" id="GO:0009313">
    <property type="term" value="P:oligosaccharide catabolic process"/>
    <property type="evidence" value="ECO:0007669"/>
    <property type="project" value="TreeGrafter"/>
</dbReference>
<dbReference type="Gene3D" id="3.20.110.10">
    <property type="entry name" value="Glycoside hydrolase 38, N terminal domain"/>
    <property type="match status" value="1"/>
</dbReference>
<dbReference type="InterPro" id="IPR027291">
    <property type="entry name" value="Glyco_hydro_38_N_sf"/>
</dbReference>
<dbReference type="InterPro" id="IPR015341">
    <property type="entry name" value="Glyco_hydro_38_cen"/>
</dbReference>
<evidence type="ECO:0000256" key="4">
    <source>
        <dbReference type="ARBA" id="ARBA00023295"/>
    </source>
</evidence>
<evidence type="ECO:0000313" key="6">
    <source>
        <dbReference type="EMBL" id="PRH89482.1"/>
    </source>
</evidence>
<evidence type="ECO:0000256" key="2">
    <source>
        <dbReference type="ARBA" id="ARBA00022723"/>
    </source>
</evidence>
<reference evidence="6 7" key="1">
    <citation type="submission" date="2018-02" db="EMBL/GenBank/DDBJ databases">
        <title>Whole genome sequencing of endophytic bacterium.</title>
        <authorList>
            <person name="Eedara R."/>
            <person name="Podile A.R."/>
        </authorList>
    </citation>
    <scope>NUCLEOTIDE SEQUENCE [LARGE SCALE GENOMIC DNA]</scope>
    <source>
        <strain evidence="6 7">RP1T</strain>
    </source>
</reference>
<dbReference type="GO" id="GO:0006013">
    <property type="term" value="P:mannose metabolic process"/>
    <property type="evidence" value="ECO:0007669"/>
    <property type="project" value="InterPro"/>
</dbReference>
<organism evidence="6 7">
    <name type="scientific">Labrys okinawensis</name>
    <dbReference type="NCBI Taxonomy" id="346911"/>
    <lineage>
        <taxon>Bacteria</taxon>
        <taxon>Pseudomonadati</taxon>
        <taxon>Pseudomonadota</taxon>
        <taxon>Alphaproteobacteria</taxon>
        <taxon>Hyphomicrobiales</taxon>
        <taxon>Xanthobacteraceae</taxon>
        <taxon>Labrys</taxon>
    </lineage>
</organism>
<gene>
    <name evidence="6" type="ORF">C5L14_02605</name>
</gene>
<dbReference type="InterPro" id="IPR000602">
    <property type="entry name" value="Glyco_hydro_38_N"/>
</dbReference>
<dbReference type="InterPro" id="IPR041147">
    <property type="entry name" value="GH38_C"/>
</dbReference>
<dbReference type="PANTHER" id="PTHR46017">
    <property type="entry name" value="ALPHA-MANNOSIDASE 2C1"/>
    <property type="match status" value="1"/>
</dbReference>
<dbReference type="Gene3D" id="2.60.40.2220">
    <property type="match status" value="1"/>
</dbReference>
<dbReference type="Pfam" id="PF07748">
    <property type="entry name" value="Glyco_hydro_38C"/>
    <property type="match status" value="1"/>
</dbReference>
<dbReference type="GO" id="GO:0004559">
    <property type="term" value="F:alpha-mannosidase activity"/>
    <property type="evidence" value="ECO:0007669"/>
    <property type="project" value="InterPro"/>
</dbReference>
<dbReference type="InterPro" id="IPR028995">
    <property type="entry name" value="Glyco_hydro_57/38_cen_sf"/>
</dbReference>
<dbReference type="SMART" id="SM00872">
    <property type="entry name" value="Alpha-mann_mid"/>
    <property type="match status" value="1"/>
</dbReference>
<dbReference type="RefSeq" id="WP_105860445.1">
    <property type="nucleotide sequence ID" value="NZ_PUEJ01000001.1"/>
</dbReference>
<dbReference type="InterPro" id="IPR011013">
    <property type="entry name" value="Gal_mutarotase_sf_dom"/>
</dbReference>
<dbReference type="EMBL" id="PUEJ01000001">
    <property type="protein sequence ID" value="PRH89482.1"/>
    <property type="molecule type" value="Genomic_DNA"/>
</dbReference>
<dbReference type="InterPro" id="IPR011682">
    <property type="entry name" value="Glyco_hydro_38_C"/>
</dbReference>
<dbReference type="InterPro" id="IPR011330">
    <property type="entry name" value="Glyco_hydro/deAcase_b/a-brl"/>
</dbReference>
<dbReference type="SUPFAM" id="SSF74650">
    <property type="entry name" value="Galactose mutarotase-like"/>
    <property type="match status" value="1"/>
</dbReference>
<dbReference type="Pfam" id="PF09261">
    <property type="entry name" value="Alpha-mann_mid"/>
    <property type="match status" value="1"/>
</dbReference>
<dbReference type="Gene3D" id="1.20.1270.50">
    <property type="entry name" value="Glycoside hydrolase family 38, central domain"/>
    <property type="match status" value="1"/>
</dbReference>
<dbReference type="InterPro" id="IPR037094">
    <property type="entry name" value="Glyco_hydro_38_cen_sf"/>
</dbReference>
<dbReference type="Pfam" id="PF01074">
    <property type="entry name" value="Glyco_hydro_38N"/>
    <property type="match status" value="1"/>
</dbReference>
<dbReference type="PANTHER" id="PTHR46017:SF1">
    <property type="entry name" value="ALPHA-MANNOSIDASE 2C1"/>
    <property type="match status" value="1"/>
</dbReference>
<comment type="caution">
    <text evidence="6">The sequence shown here is derived from an EMBL/GenBank/DDBJ whole genome shotgun (WGS) entry which is preliminary data.</text>
</comment>
<dbReference type="FunFam" id="3.20.110.10:FF:000002">
    <property type="entry name" value="alpha-mannosidase 2C1 isoform X1"/>
    <property type="match status" value="1"/>
</dbReference>
<keyword evidence="2" id="KW-0479">Metal-binding</keyword>